<dbReference type="Gene3D" id="3.50.50.60">
    <property type="entry name" value="FAD/NAD(P)-binding domain"/>
    <property type="match status" value="1"/>
</dbReference>
<gene>
    <name evidence="2" type="ORF">KDW_38360</name>
</gene>
<dbReference type="Proteomes" id="UP000326912">
    <property type="component" value="Unassembled WGS sequence"/>
</dbReference>
<evidence type="ECO:0000313" key="2">
    <source>
        <dbReference type="EMBL" id="GER89674.1"/>
    </source>
</evidence>
<reference evidence="2 3" key="1">
    <citation type="submission" date="2019-10" db="EMBL/GenBank/DDBJ databases">
        <title>Dictyobacter vulcani sp. nov., within the class Ktedonobacteria, isolated from soil of volcanic Mt. Zao.</title>
        <authorList>
            <person name="Zheng Y."/>
            <person name="Wang C.M."/>
            <person name="Sakai Y."/>
            <person name="Abe K."/>
            <person name="Yokota A."/>
            <person name="Yabe S."/>
        </authorList>
    </citation>
    <scope>NUCLEOTIDE SEQUENCE [LARGE SCALE GENOMIC DNA]</scope>
    <source>
        <strain evidence="2 3">W12</strain>
    </source>
</reference>
<protein>
    <recommendedName>
        <fullName evidence="1">FAD-binding domain-containing protein</fullName>
    </recommendedName>
</protein>
<proteinExistence type="predicted"/>
<accession>A0A5J4KJK2</accession>
<dbReference type="InterPro" id="IPR036188">
    <property type="entry name" value="FAD/NAD-bd_sf"/>
</dbReference>
<organism evidence="2 3">
    <name type="scientific">Dictyobacter vulcani</name>
    <dbReference type="NCBI Taxonomy" id="2607529"/>
    <lineage>
        <taxon>Bacteria</taxon>
        <taxon>Bacillati</taxon>
        <taxon>Chloroflexota</taxon>
        <taxon>Ktedonobacteria</taxon>
        <taxon>Ktedonobacterales</taxon>
        <taxon>Dictyobacteraceae</taxon>
        <taxon>Dictyobacter</taxon>
    </lineage>
</organism>
<sequence>MHNRQETHAIVIGGGIAGLLASRVLLKHFDQVTLIERDQYPQEPVFRPGVPQGRQGHTLLLQGQHIIEALFPGIHEKLITHGAIEHNYGSDTVYCYGERCPRLAPTSWGQGWNSTRLLLEWQIHQELMIDDHLHIMEGFEVVHLLFDQSQETVCGVQFRERNHNKPEDNILQELKADLVVDASGSTSHAPEWLKDLGYEIPQETEINTHLGYATRLYEPPETHQEDWWKFIAIQSTQSKRGGVLMDVEGGKWLVILAGSQKDYPPTQDTEYLEFAHSLPDQILYESIKNARPISPIYGYRRTANRMRHFERLKRQPENFIVIGDGVCSFNPIYGQGMTVAALEAQALDTSLPSWQRKRKGFAHQFQRKIARLLVSPWLLATIADVPASEKQGVIAKLSQWYLDRLIMLLPRDPYALRAFLKVLHMVKTPIALAHPRIIAKVLLQKS</sequence>
<keyword evidence="3" id="KW-1185">Reference proteome</keyword>
<evidence type="ECO:0000259" key="1">
    <source>
        <dbReference type="Pfam" id="PF01494"/>
    </source>
</evidence>
<dbReference type="GO" id="GO:0071949">
    <property type="term" value="F:FAD binding"/>
    <property type="evidence" value="ECO:0007669"/>
    <property type="project" value="InterPro"/>
</dbReference>
<name>A0A5J4KJK2_9CHLR</name>
<dbReference type="Pfam" id="PF01494">
    <property type="entry name" value="FAD_binding_3"/>
    <property type="match status" value="1"/>
</dbReference>
<feature type="domain" description="FAD-binding" evidence="1">
    <location>
        <begin position="6"/>
        <end position="351"/>
    </location>
</feature>
<dbReference type="InterPro" id="IPR002938">
    <property type="entry name" value="FAD-bd"/>
</dbReference>
<dbReference type="EMBL" id="BKZW01000002">
    <property type="protein sequence ID" value="GER89674.1"/>
    <property type="molecule type" value="Genomic_DNA"/>
</dbReference>
<evidence type="ECO:0000313" key="3">
    <source>
        <dbReference type="Proteomes" id="UP000326912"/>
    </source>
</evidence>
<dbReference type="PANTHER" id="PTHR43422">
    <property type="entry name" value="THIAMINE THIAZOLE SYNTHASE"/>
    <property type="match status" value="1"/>
</dbReference>
<dbReference type="RefSeq" id="WP_151757534.1">
    <property type="nucleotide sequence ID" value="NZ_BKZW01000002.1"/>
</dbReference>
<dbReference type="AlphaFoldDB" id="A0A5J4KJK2"/>
<comment type="caution">
    <text evidence="2">The sequence shown here is derived from an EMBL/GenBank/DDBJ whole genome shotgun (WGS) entry which is preliminary data.</text>
</comment>
<dbReference type="PANTHER" id="PTHR43422:SF3">
    <property type="entry name" value="THIAMINE THIAZOLE SYNTHASE"/>
    <property type="match status" value="1"/>
</dbReference>
<dbReference type="SUPFAM" id="SSF51905">
    <property type="entry name" value="FAD/NAD(P)-binding domain"/>
    <property type="match status" value="1"/>
</dbReference>